<dbReference type="NCBIfam" id="TIGR01534">
    <property type="entry name" value="GAPDH-I"/>
    <property type="match status" value="1"/>
</dbReference>
<feature type="domain" description="Glyceraldehyde 3-phosphate dehydrogenase NAD(P) binding" evidence="10">
    <location>
        <begin position="3"/>
        <end position="152"/>
    </location>
</feature>
<dbReference type="CDD" id="cd05214">
    <property type="entry name" value="GAPDH_I_N"/>
    <property type="match status" value="1"/>
</dbReference>
<evidence type="ECO:0000256" key="1">
    <source>
        <dbReference type="ARBA" id="ARBA00007406"/>
    </source>
</evidence>
<dbReference type="EMBL" id="DSOV01000009">
    <property type="protein sequence ID" value="HEN41278.1"/>
    <property type="molecule type" value="Genomic_DNA"/>
</dbReference>
<dbReference type="GO" id="GO:0051287">
    <property type="term" value="F:NAD binding"/>
    <property type="evidence" value="ECO:0007669"/>
    <property type="project" value="InterPro"/>
</dbReference>
<dbReference type="SUPFAM" id="SSF55347">
    <property type="entry name" value="Glyceraldehyde-3-phosphate dehydrogenase-like, C-terminal domain"/>
    <property type="match status" value="1"/>
</dbReference>
<sequence length="332" mass="35589">MSLRVAINGFGRIGRSVLRAAIREKGIEIVAINDLTDAKTLAHLLKYDSVHGAFPGKVEAGDGEIIVNGKAIKILAVKNPEELPWKNDKIDVVLESTGIFTSREKAELHLKAGAKKVIISAPATNEDITIVMGVNSHLYDPKKHNIISNASCTTNCLAPVAKVLHETFGIEKGLVTTVHSYTNDQQILDLPHKDLRRARAAAMSMIPTSTGAAKAVSLVLPELKGKLDGMAIRVPTPNVSVVDLVVTLSKKTDAEKVNAALKKASKGALKGILGFSDEPLVSIDFNGNPLSSIVDAGCTKVLDGNMVKVLSWYDNETGFSYRVVDLIKLIAQ</sequence>
<accession>A0A831XKL1</accession>
<evidence type="ECO:0000256" key="3">
    <source>
        <dbReference type="ARBA" id="ARBA00023002"/>
    </source>
</evidence>
<feature type="binding site" evidence="6">
    <location>
        <position position="120"/>
    </location>
    <ligand>
        <name>NAD(+)</name>
        <dbReference type="ChEBI" id="CHEBI:57540"/>
    </ligand>
</feature>
<name>A0A831XKL1_GEOME</name>
<dbReference type="InterPro" id="IPR020829">
    <property type="entry name" value="GlycerAld_3-P_DH_cat"/>
</dbReference>
<dbReference type="PANTHER" id="PTHR43148">
    <property type="entry name" value="GLYCERALDEHYDE-3-PHOSPHATE DEHYDROGENASE 2"/>
    <property type="match status" value="1"/>
</dbReference>
<dbReference type="SMART" id="SM00846">
    <property type="entry name" value="Gp_dh_N"/>
    <property type="match status" value="1"/>
</dbReference>
<dbReference type="InterPro" id="IPR020830">
    <property type="entry name" value="GlycerAld_3-P_DH_AS"/>
</dbReference>
<evidence type="ECO:0000313" key="11">
    <source>
        <dbReference type="EMBL" id="HEN41278.1"/>
    </source>
</evidence>
<evidence type="ECO:0000259" key="10">
    <source>
        <dbReference type="SMART" id="SM00846"/>
    </source>
</evidence>
<comment type="similarity">
    <text evidence="1 8">Belongs to the glyceraldehyde-3-phosphate dehydrogenase family.</text>
</comment>
<evidence type="ECO:0000256" key="9">
    <source>
        <dbReference type="RuleBase" id="RU361160"/>
    </source>
</evidence>
<dbReference type="PROSITE" id="PS00071">
    <property type="entry name" value="GAPDH"/>
    <property type="match status" value="1"/>
</dbReference>
<dbReference type="FunFam" id="3.30.360.10:FF:000002">
    <property type="entry name" value="Glyceraldehyde-3-phosphate dehydrogenase"/>
    <property type="match status" value="1"/>
</dbReference>
<feature type="binding site" evidence="5">
    <location>
        <position position="182"/>
    </location>
    <ligand>
        <name>D-glyceraldehyde 3-phosphate</name>
        <dbReference type="ChEBI" id="CHEBI:59776"/>
    </ligand>
</feature>
<dbReference type="Pfam" id="PF02800">
    <property type="entry name" value="Gp_dh_C"/>
    <property type="match status" value="1"/>
</dbReference>
<evidence type="ECO:0000256" key="2">
    <source>
        <dbReference type="ARBA" id="ARBA00011881"/>
    </source>
</evidence>
<protein>
    <recommendedName>
        <fullName evidence="9">Glyceraldehyde-3-phosphate dehydrogenase</fullName>
        <ecNumber evidence="9">1.2.1.-</ecNumber>
    </recommendedName>
</protein>
<evidence type="ECO:0000256" key="5">
    <source>
        <dbReference type="PIRSR" id="PIRSR000149-2"/>
    </source>
</evidence>
<dbReference type="GO" id="GO:0050661">
    <property type="term" value="F:NADP binding"/>
    <property type="evidence" value="ECO:0007669"/>
    <property type="project" value="InterPro"/>
</dbReference>
<dbReference type="InterPro" id="IPR036291">
    <property type="entry name" value="NAD(P)-bd_dom_sf"/>
</dbReference>
<dbReference type="Gene3D" id="3.40.50.720">
    <property type="entry name" value="NAD(P)-binding Rossmann-like Domain"/>
    <property type="match status" value="1"/>
</dbReference>
<dbReference type="EC" id="1.2.1.-" evidence="9"/>
<reference evidence="11" key="1">
    <citation type="journal article" date="2020" name="mSystems">
        <title>Genome- and Community-Level Interaction Insights into Carbon Utilization and Element Cycling Functions of Hydrothermarchaeota in Hydrothermal Sediment.</title>
        <authorList>
            <person name="Zhou Z."/>
            <person name="Liu Y."/>
            <person name="Xu W."/>
            <person name="Pan J."/>
            <person name="Luo Z.H."/>
            <person name="Li M."/>
        </authorList>
    </citation>
    <scope>NUCLEOTIDE SEQUENCE [LARGE SCALE GENOMIC DNA]</scope>
    <source>
        <strain evidence="11">SpSt-349</strain>
    </source>
</reference>
<feature type="binding site" evidence="6">
    <location>
        <position position="34"/>
    </location>
    <ligand>
        <name>NAD(+)</name>
        <dbReference type="ChEBI" id="CHEBI:57540"/>
    </ligand>
</feature>
<feature type="active site" description="Nucleophile" evidence="4">
    <location>
        <position position="152"/>
    </location>
</feature>
<feature type="binding site" evidence="5">
    <location>
        <position position="233"/>
    </location>
    <ligand>
        <name>D-glyceraldehyde 3-phosphate</name>
        <dbReference type="ChEBI" id="CHEBI:59776"/>
    </ligand>
</feature>
<dbReference type="PRINTS" id="PR00078">
    <property type="entry name" value="G3PDHDRGNASE"/>
</dbReference>
<feature type="site" description="Activates thiol group during catalysis" evidence="7">
    <location>
        <position position="179"/>
    </location>
</feature>
<dbReference type="AlphaFoldDB" id="A0A831XKL1"/>
<evidence type="ECO:0000256" key="6">
    <source>
        <dbReference type="PIRSR" id="PIRSR000149-3"/>
    </source>
</evidence>
<evidence type="ECO:0000256" key="4">
    <source>
        <dbReference type="PIRSR" id="PIRSR000149-1"/>
    </source>
</evidence>
<dbReference type="GO" id="GO:0006006">
    <property type="term" value="P:glucose metabolic process"/>
    <property type="evidence" value="ECO:0007669"/>
    <property type="project" value="InterPro"/>
</dbReference>
<comment type="caution">
    <text evidence="11">The sequence shown here is derived from an EMBL/GenBank/DDBJ whole genome shotgun (WGS) entry which is preliminary data.</text>
</comment>
<organism evidence="11">
    <name type="scientific">Geobacter metallireducens</name>
    <dbReference type="NCBI Taxonomy" id="28232"/>
    <lineage>
        <taxon>Bacteria</taxon>
        <taxon>Pseudomonadati</taxon>
        <taxon>Thermodesulfobacteriota</taxon>
        <taxon>Desulfuromonadia</taxon>
        <taxon>Geobacterales</taxon>
        <taxon>Geobacteraceae</taxon>
        <taxon>Geobacter</taxon>
    </lineage>
</organism>
<dbReference type="SUPFAM" id="SSF51735">
    <property type="entry name" value="NAD(P)-binding Rossmann-fold domains"/>
    <property type="match status" value="1"/>
</dbReference>
<keyword evidence="3 9" id="KW-0560">Oxidoreductase</keyword>
<gene>
    <name evidence="11" type="primary">gap</name>
    <name evidence="11" type="ORF">ENQ87_02710</name>
</gene>
<dbReference type="InterPro" id="IPR020831">
    <property type="entry name" value="GlycerAld/Erythrose_P_DH"/>
</dbReference>
<proteinExistence type="inferred from homology"/>
<keyword evidence="6" id="KW-0547">Nucleotide-binding</keyword>
<evidence type="ECO:0000256" key="7">
    <source>
        <dbReference type="PIRSR" id="PIRSR000149-4"/>
    </source>
</evidence>
<dbReference type="FunFam" id="3.40.50.720:FF:000001">
    <property type="entry name" value="Glyceraldehyde-3-phosphate dehydrogenase"/>
    <property type="match status" value="1"/>
</dbReference>
<evidence type="ECO:0000256" key="8">
    <source>
        <dbReference type="RuleBase" id="RU000397"/>
    </source>
</evidence>
<feature type="binding site" evidence="5">
    <location>
        <begin position="210"/>
        <end position="211"/>
    </location>
    <ligand>
        <name>D-glyceraldehyde 3-phosphate</name>
        <dbReference type="ChEBI" id="CHEBI:59776"/>
    </ligand>
</feature>
<dbReference type="InterPro" id="IPR006424">
    <property type="entry name" value="Glyceraldehyde-3-P_DH_1"/>
</dbReference>
<dbReference type="Pfam" id="PF00044">
    <property type="entry name" value="Gp_dh_N"/>
    <property type="match status" value="1"/>
</dbReference>
<dbReference type="InterPro" id="IPR020828">
    <property type="entry name" value="GlycerAld_3-P_DH_NAD(P)-bd"/>
</dbReference>
<dbReference type="CDD" id="cd18126">
    <property type="entry name" value="GAPDH_I_C"/>
    <property type="match status" value="1"/>
</dbReference>
<dbReference type="GO" id="GO:0016620">
    <property type="term" value="F:oxidoreductase activity, acting on the aldehyde or oxo group of donors, NAD or NADP as acceptor"/>
    <property type="evidence" value="ECO:0007669"/>
    <property type="project" value="InterPro"/>
</dbReference>
<feature type="binding site" evidence="6">
    <location>
        <begin position="12"/>
        <end position="13"/>
    </location>
    <ligand>
        <name>NAD(+)</name>
        <dbReference type="ChEBI" id="CHEBI:57540"/>
    </ligand>
</feature>
<keyword evidence="6" id="KW-0520">NAD</keyword>
<dbReference type="Gene3D" id="3.30.360.10">
    <property type="entry name" value="Dihydrodipicolinate Reductase, domain 2"/>
    <property type="match status" value="1"/>
</dbReference>
<feature type="binding site" evidence="6">
    <location>
        <position position="315"/>
    </location>
    <ligand>
        <name>NAD(+)</name>
        <dbReference type="ChEBI" id="CHEBI:57540"/>
    </ligand>
</feature>
<comment type="subunit">
    <text evidence="2">Homotetramer.</text>
</comment>
<dbReference type="PIRSF" id="PIRSF000149">
    <property type="entry name" value="GAP_DH"/>
    <property type="match status" value="1"/>
</dbReference>
<feature type="binding site" evidence="5">
    <location>
        <begin position="151"/>
        <end position="153"/>
    </location>
    <ligand>
        <name>D-glyceraldehyde 3-phosphate</name>
        <dbReference type="ChEBI" id="CHEBI:59776"/>
    </ligand>
</feature>